<gene>
    <name evidence="10" type="ORF">PXEA_LOCUS8422</name>
</gene>
<dbReference type="GO" id="GO:0010468">
    <property type="term" value="P:regulation of gene expression"/>
    <property type="evidence" value="ECO:0007669"/>
    <property type="project" value="TreeGrafter"/>
</dbReference>
<keyword evidence="3" id="KW-0677">Repeat</keyword>
<proteinExistence type="predicted"/>
<feature type="domain" description="C2H2-type" evidence="9">
    <location>
        <begin position="315"/>
        <end position="342"/>
    </location>
</feature>
<evidence type="ECO:0000313" key="11">
    <source>
        <dbReference type="Proteomes" id="UP000784294"/>
    </source>
</evidence>
<feature type="region of interest" description="Disordered" evidence="8">
    <location>
        <begin position="181"/>
        <end position="213"/>
    </location>
</feature>
<dbReference type="InterPro" id="IPR050331">
    <property type="entry name" value="Zinc_finger"/>
</dbReference>
<keyword evidence="2" id="KW-0479">Metal-binding</keyword>
<dbReference type="Gene3D" id="3.30.160.60">
    <property type="entry name" value="Classic Zinc Finger"/>
    <property type="match status" value="1"/>
</dbReference>
<keyword evidence="4 7" id="KW-0863">Zinc-finger</keyword>
<dbReference type="PANTHER" id="PTHR16515:SF49">
    <property type="entry name" value="GASTRULA ZINC FINGER PROTEIN XLCGF49.1-LIKE-RELATED"/>
    <property type="match status" value="1"/>
</dbReference>
<dbReference type="InterPro" id="IPR013087">
    <property type="entry name" value="Znf_C2H2_type"/>
</dbReference>
<evidence type="ECO:0000256" key="2">
    <source>
        <dbReference type="ARBA" id="ARBA00022723"/>
    </source>
</evidence>
<feature type="compositionally biased region" description="Low complexity" evidence="8">
    <location>
        <begin position="188"/>
        <end position="213"/>
    </location>
</feature>
<reference evidence="10" key="1">
    <citation type="submission" date="2018-11" db="EMBL/GenBank/DDBJ databases">
        <authorList>
            <consortium name="Pathogen Informatics"/>
        </authorList>
    </citation>
    <scope>NUCLEOTIDE SEQUENCE</scope>
</reference>
<dbReference type="OrthoDB" id="654211at2759"/>
<dbReference type="GO" id="GO:0008270">
    <property type="term" value="F:zinc ion binding"/>
    <property type="evidence" value="ECO:0007669"/>
    <property type="project" value="UniProtKB-KW"/>
</dbReference>
<keyword evidence="6" id="KW-0539">Nucleus</keyword>
<dbReference type="AlphaFoldDB" id="A0A448WLV3"/>
<comment type="caution">
    <text evidence="10">The sequence shown here is derived from an EMBL/GenBank/DDBJ whole genome shotgun (WGS) entry which is preliminary data.</text>
</comment>
<feature type="compositionally biased region" description="Low complexity" evidence="8">
    <location>
        <begin position="58"/>
        <end position="81"/>
    </location>
</feature>
<evidence type="ECO:0000256" key="4">
    <source>
        <dbReference type="ARBA" id="ARBA00022771"/>
    </source>
</evidence>
<sequence>MSVSSLCHSPVPPSVGNPVSSDQTGTGCLKMANTHLPNNSCGPVPLSMLACSRQPLQLSSPTSSSSSPSSSSTPLSPSASLSISSATSSELPCISNCLPHVSAITTSTTISIASAISSSSSSPTTSLVYDSNLPSSVARETNRTSVPSLRSLIGLSSGSQPPASSRSSGLGLLHRRTGVNNHLGIQPSVSPNLSSAHNSSLSSSSSSCSVSSRSSSISLRTRPTIGSTSPNAMSFAARLDILTWSNHGHANSNDGCSLGIGNGNGAYSRKMLRCDGCGKYYRNEYSLHHHICLKRKDVWRKGDIPSGLVDGQLVYYCPACRKPFKWLGNLTRHYYVHTGQRFFKCDICDKQFFSAYQVGFLCLLHYYFMS</sequence>
<name>A0A448WLV3_9PLAT</name>
<dbReference type="GO" id="GO:0005634">
    <property type="term" value="C:nucleus"/>
    <property type="evidence" value="ECO:0007669"/>
    <property type="project" value="UniProtKB-SubCell"/>
</dbReference>
<dbReference type="EMBL" id="CAAALY010023004">
    <property type="protein sequence ID" value="VEL14982.1"/>
    <property type="molecule type" value="Genomic_DNA"/>
</dbReference>
<evidence type="ECO:0000256" key="8">
    <source>
        <dbReference type="SAM" id="MobiDB-lite"/>
    </source>
</evidence>
<keyword evidence="5" id="KW-0862">Zinc</keyword>
<keyword evidence="11" id="KW-1185">Reference proteome</keyword>
<accession>A0A448WLV3</accession>
<feature type="region of interest" description="Disordered" evidence="8">
    <location>
        <begin position="57"/>
        <end position="81"/>
    </location>
</feature>
<dbReference type="InterPro" id="IPR036236">
    <property type="entry name" value="Znf_C2H2_sf"/>
</dbReference>
<feature type="region of interest" description="Disordered" evidence="8">
    <location>
        <begin position="1"/>
        <end position="23"/>
    </location>
</feature>
<evidence type="ECO:0000256" key="3">
    <source>
        <dbReference type="ARBA" id="ARBA00022737"/>
    </source>
</evidence>
<evidence type="ECO:0000256" key="6">
    <source>
        <dbReference type="ARBA" id="ARBA00023242"/>
    </source>
</evidence>
<protein>
    <recommendedName>
        <fullName evidence="9">C2H2-type domain-containing protein</fullName>
    </recommendedName>
</protein>
<dbReference type="Proteomes" id="UP000784294">
    <property type="component" value="Unassembled WGS sequence"/>
</dbReference>
<dbReference type="PANTHER" id="PTHR16515">
    <property type="entry name" value="PR DOMAIN ZINC FINGER PROTEIN"/>
    <property type="match status" value="1"/>
</dbReference>
<dbReference type="SUPFAM" id="SSF57667">
    <property type="entry name" value="beta-beta-alpha zinc fingers"/>
    <property type="match status" value="1"/>
</dbReference>
<evidence type="ECO:0000259" key="9">
    <source>
        <dbReference type="PROSITE" id="PS50157"/>
    </source>
</evidence>
<organism evidence="10 11">
    <name type="scientific">Protopolystoma xenopodis</name>
    <dbReference type="NCBI Taxonomy" id="117903"/>
    <lineage>
        <taxon>Eukaryota</taxon>
        <taxon>Metazoa</taxon>
        <taxon>Spiralia</taxon>
        <taxon>Lophotrochozoa</taxon>
        <taxon>Platyhelminthes</taxon>
        <taxon>Monogenea</taxon>
        <taxon>Polyopisthocotylea</taxon>
        <taxon>Polystomatidea</taxon>
        <taxon>Polystomatidae</taxon>
        <taxon>Protopolystoma</taxon>
    </lineage>
</organism>
<evidence type="ECO:0000313" key="10">
    <source>
        <dbReference type="EMBL" id="VEL14982.1"/>
    </source>
</evidence>
<feature type="region of interest" description="Disordered" evidence="8">
    <location>
        <begin position="152"/>
        <end position="171"/>
    </location>
</feature>
<dbReference type="PROSITE" id="PS50157">
    <property type="entry name" value="ZINC_FINGER_C2H2_2"/>
    <property type="match status" value="1"/>
</dbReference>
<dbReference type="SMART" id="SM00355">
    <property type="entry name" value="ZnF_C2H2"/>
    <property type="match status" value="3"/>
</dbReference>
<dbReference type="PROSITE" id="PS00028">
    <property type="entry name" value="ZINC_FINGER_C2H2_1"/>
    <property type="match status" value="1"/>
</dbReference>
<evidence type="ECO:0000256" key="7">
    <source>
        <dbReference type="PROSITE-ProRule" id="PRU00042"/>
    </source>
</evidence>
<comment type="subcellular location">
    <subcellularLocation>
        <location evidence="1">Nucleus</location>
    </subcellularLocation>
</comment>
<evidence type="ECO:0000256" key="1">
    <source>
        <dbReference type="ARBA" id="ARBA00004123"/>
    </source>
</evidence>
<evidence type="ECO:0000256" key="5">
    <source>
        <dbReference type="ARBA" id="ARBA00022833"/>
    </source>
</evidence>